<evidence type="ECO:0000313" key="3">
    <source>
        <dbReference type="Proteomes" id="UP000681041"/>
    </source>
</evidence>
<dbReference type="Gene3D" id="3.10.620.30">
    <property type="match status" value="1"/>
</dbReference>
<dbReference type="SMART" id="SM00460">
    <property type="entry name" value="TGc"/>
    <property type="match status" value="1"/>
</dbReference>
<evidence type="ECO:0000313" key="2">
    <source>
        <dbReference type="EMBL" id="QUH22582.1"/>
    </source>
</evidence>
<dbReference type="InterPro" id="IPR038765">
    <property type="entry name" value="Papain-like_cys_pep_sf"/>
</dbReference>
<feature type="domain" description="Transglutaminase-like" evidence="1">
    <location>
        <begin position="451"/>
        <end position="512"/>
    </location>
</feature>
<accession>A0A8T8K3W5</accession>
<dbReference type="EMBL" id="CP058560">
    <property type="protein sequence ID" value="QUH22582.1"/>
    <property type="molecule type" value="Genomic_DNA"/>
</dbReference>
<dbReference type="KEGG" id="meme:HYG87_01765"/>
<name>A0A8T8K3W5_9EURY</name>
<dbReference type="RefSeq" id="WP_211533526.1">
    <property type="nucleotide sequence ID" value="NZ_CP058560.1"/>
</dbReference>
<organism evidence="2 3">
    <name type="scientific">Methanobacterium alkalithermotolerans</name>
    <dbReference type="NCBI Taxonomy" id="2731220"/>
    <lineage>
        <taxon>Archaea</taxon>
        <taxon>Methanobacteriati</taxon>
        <taxon>Methanobacteriota</taxon>
        <taxon>Methanomada group</taxon>
        <taxon>Methanobacteria</taxon>
        <taxon>Methanobacteriales</taxon>
        <taxon>Methanobacteriaceae</taxon>
        <taxon>Methanobacterium</taxon>
    </lineage>
</organism>
<dbReference type="SUPFAM" id="SSF54001">
    <property type="entry name" value="Cysteine proteinases"/>
    <property type="match status" value="1"/>
</dbReference>
<evidence type="ECO:0000259" key="1">
    <source>
        <dbReference type="SMART" id="SM00460"/>
    </source>
</evidence>
<dbReference type="Proteomes" id="UP000681041">
    <property type="component" value="Chromosome"/>
</dbReference>
<dbReference type="PANTHER" id="PTHR33490:SF3">
    <property type="entry name" value="CONSERVED INTEGRAL MEMBRANE PROTEIN"/>
    <property type="match status" value="1"/>
</dbReference>
<dbReference type="GeneID" id="64819451"/>
<dbReference type="AlphaFoldDB" id="A0A8T8K3W5"/>
<reference evidence="2" key="1">
    <citation type="submission" date="2020-07" db="EMBL/GenBank/DDBJ databases">
        <title>Methanobacterium. sp. MethCan genome.</title>
        <authorList>
            <person name="Postec A."/>
            <person name="Quemeneur M."/>
        </authorList>
    </citation>
    <scope>NUCLEOTIDE SEQUENCE</scope>
    <source>
        <strain evidence="2">MethCAN</strain>
    </source>
</reference>
<protein>
    <recommendedName>
        <fullName evidence="1">Transglutaminase-like domain-containing protein</fullName>
    </recommendedName>
</protein>
<keyword evidence="3" id="KW-1185">Reference proteome</keyword>
<proteinExistence type="predicted"/>
<gene>
    <name evidence="2" type="ORF">HYG87_01765</name>
</gene>
<dbReference type="InterPro" id="IPR002931">
    <property type="entry name" value="Transglutaminase-like"/>
</dbReference>
<dbReference type="OrthoDB" id="18481at2157"/>
<dbReference type="Pfam" id="PF01841">
    <property type="entry name" value="Transglut_core"/>
    <property type="match status" value="1"/>
</dbReference>
<sequence length="539" mass="58942">MNLRGILFLCLILISISGIYAEEVPPQNVNATTSNAVTPNSSSKETITNQTKNTTISSIISASSAVKTQIDTKKEITPTVKVSMENVSSSDYLYLMVKSLSTNPHGFTGTVTYTSKQAATNSQGDKLTGQLVLSEYLKLAQDITSYMDTHGKAPDYMSTSRGKIKYEALIYIYSRVLNFKATQKKLPNFVYMDPINQVKTAPVAETKPVNSTPVTNQSTAKPTATLNDIRSASASLVSFMDKNKKLPGTVMVGGKQLSIDQYLYLLSKGLVQIKNGGTGSISYGTYNGATNSHGVKLSGNLLQSEVIKLAQQVTTYMDTYGKSPDNIQTSKGAMQYEAIFHVFGRVMSYQATYKKLPNYVRLDVLSNVVPLKTLNSTKPAENTTNPVNNTSVFLKASKNCQVNDPTIIAMANQLTLGVNTTWEKAEAIFNWVRDNLTYSFYYNTKYGAVNTLKNKTGNCVDHSHLLIALTRAAGIESRYAHGTCQFKSGSVYGHVWAELFIDGKWVKADASSSSNNLGVINNWNTANVVMKGVYSELSF</sequence>
<dbReference type="PANTHER" id="PTHR33490">
    <property type="entry name" value="BLR5614 PROTEIN-RELATED"/>
    <property type="match status" value="1"/>
</dbReference>